<evidence type="ECO:0000313" key="2">
    <source>
        <dbReference type="EMBL" id="TKD12805.1"/>
    </source>
</evidence>
<dbReference type="EMBL" id="SSMQ01000002">
    <property type="protein sequence ID" value="TKD12805.1"/>
    <property type="molecule type" value="Genomic_DNA"/>
</dbReference>
<dbReference type="OrthoDB" id="2216871at2"/>
<reference evidence="2 3" key="1">
    <citation type="submission" date="2019-04" db="EMBL/GenBank/DDBJ databases">
        <authorList>
            <person name="Li Y."/>
            <person name="Wang J."/>
        </authorList>
    </citation>
    <scope>NUCLEOTIDE SEQUENCE [LARGE SCALE GENOMIC DNA]</scope>
    <source>
        <strain evidence="2 3">DSM 14668</strain>
    </source>
</reference>
<evidence type="ECO:0000313" key="3">
    <source>
        <dbReference type="Proteomes" id="UP000309215"/>
    </source>
</evidence>
<accession>A0A4U1JL48</accession>
<proteinExistence type="predicted"/>
<dbReference type="AlphaFoldDB" id="A0A4U1JL48"/>
<dbReference type="Gene3D" id="1.20.1420.60">
    <property type="match status" value="1"/>
</dbReference>
<dbReference type="InterPro" id="IPR025402">
    <property type="entry name" value="DMP19_C"/>
</dbReference>
<dbReference type="Pfam" id="PF14300">
    <property type="entry name" value="DMP19"/>
    <property type="match status" value="1"/>
</dbReference>
<dbReference type="Proteomes" id="UP000309215">
    <property type="component" value="Unassembled WGS sequence"/>
</dbReference>
<sequence length="161" mass="18032">MYSGQSTDELLALEGEYRTDSLVLVFEQALDQKAARVGDKNLTREERTILAIEAFEREVNNGGFSQFFVNSSKEYAPFLVEALNDLGCTEIAALTRQAMKSLGIEGTITVEAIDGVMAVQDEEREAKLGEYDSRYFEIAGDVAGRLLDFIKRNRHKIVLRT</sequence>
<comment type="caution">
    <text evidence="2">The sequence shown here is derived from an EMBL/GenBank/DDBJ whole genome shotgun (WGS) entry which is preliminary data.</text>
</comment>
<evidence type="ECO:0000259" key="1">
    <source>
        <dbReference type="Pfam" id="PF14300"/>
    </source>
</evidence>
<protein>
    <submittedName>
        <fullName evidence="2">DUF4375 domain-containing protein</fullName>
    </submittedName>
</protein>
<organism evidence="2 3">
    <name type="scientific">Polyangium fumosum</name>
    <dbReference type="NCBI Taxonomy" id="889272"/>
    <lineage>
        <taxon>Bacteria</taxon>
        <taxon>Pseudomonadati</taxon>
        <taxon>Myxococcota</taxon>
        <taxon>Polyangia</taxon>
        <taxon>Polyangiales</taxon>
        <taxon>Polyangiaceae</taxon>
        <taxon>Polyangium</taxon>
    </lineage>
</organism>
<keyword evidence="3" id="KW-1185">Reference proteome</keyword>
<feature type="domain" description="DNA mimic protein DMP19 C-terminal" evidence="1">
    <location>
        <begin position="41"/>
        <end position="153"/>
    </location>
</feature>
<name>A0A4U1JL48_9BACT</name>
<gene>
    <name evidence="2" type="ORF">E8A74_03400</name>
</gene>